<feature type="transmembrane region" description="Helical" evidence="2">
    <location>
        <begin position="774"/>
        <end position="801"/>
    </location>
</feature>
<dbReference type="PANTHER" id="PTHR46558">
    <property type="entry name" value="TRACRIPTIONAL REGULATORY PROTEIN-RELATED-RELATED"/>
    <property type="match status" value="1"/>
</dbReference>
<dbReference type="SUPFAM" id="SSF47413">
    <property type="entry name" value="lambda repressor-like DNA-binding domains"/>
    <property type="match status" value="1"/>
</dbReference>
<dbReference type="Gene3D" id="1.10.260.40">
    <property type="entry name" value="lambda repressor-like DNA-binding domains"/>
    <property type="match status" value="1"/>
</dbReference>
<evidence type="ECO:0000256" key="1">
    <source>
        <dbReference type="ARBA" id="ARBA00023125"/>
    </source>
</evidence>
<feature type="transmembrane region" description="Helical" evidence="2">
    <location>
        <begin position="855"/>
        <end position="877"/>
    </location>
</feature>
<dbReference type="Gene3D" id="3.40.50.300">
    <property type="entry name" value="P-loop containing nucleotide triphosphate hydrolases"/>
    <property type="match status" value="1"/>
</dbReference>
<feature type="transmembrane region" description="Helical" evidence="2">
    <location>
        <begin position="686"/>
        <end position="706"/>
    </location>
</feature>
<keyword evidence="6" id="KW-1185">Reference proteome</keyword>
<feature type="transmembrane region" description="Helical" evidence="2">
    <location>
        <begin position="742"/>
        <end position="768"/>
    </location>
</feature>
<keyword evidence="2" id="KW-1133">Transmembrane helix</keyword>
<dbReference type="RefSeq" id="WP_268886706.1">
    <property type="nucleotide sequence ID" value="NZ_BNJF01000004.1"/>
</dbReference>
<comment type="caution">
    <text evidence="5">The sequence shown here is derived from an EMBL/GenBank/DDBJ whole genome shotgun (WGS) entry which is preliminary data.</text>
</comment>
<name>A0A8J3MWN4_9CHLR</name>
<feature type="transmembrane region" description="Helical" evidence="2">
    <location>
        <begin position="662"/>
        <end position="680"/>
    </location>
</feature>
<reference evidence="5" key="1">
    <citation type="submission" date="2020-10" db="EMBL/GenBank/DDBJ databases">
        <title>Taxonomic study of unclassified bacteria belonging to the class Ktedonobacteria.</title>
        <authorList>
            <person name="Yabe S."/>
            <person name="Wang C.M."/>
            <person name="Zheng Y."/>
            <person name="Sakai Y."/>
            <person name="Cavaletti L."/>
            <person name="Monciardini P."/>
            <person name="Donadio S."/>
        </authorList>
    </citation>
    <scope>NUCLEOTIDE SEQUENCE</scope>
    <source>
        <strain evidence="5">SOSP1-1</strain>
    </source>
</reference>
<dbReference type="SMART" id="SM00530">
    <property type="entry name" value="HTH_XRE"/>
    <property type="match status" value="1"/>
</dbReference>
<protein>
    <recommendedName>
        <fullName evidence="7">NACHT domain-containing protein</fullName>
    </recommendedName>
</protein>
<evidence type="ECO:0000259" key="3">
    <source>
        <dbReference type="PROSITE" id="PS50837"/>
    </source>
</evidence>
<feature type="transmembrane region" description="Helical" evidence="2">
    <location>
        <begin position="606"/>
        <end position="627"/>
    </location>
</feature>
<dbReference type="InterPro" id="IPR007111">
    <property type="entry name" value="NACHT_NTPase"/>
</dbReference>
<keyword evidence="1" id="KW-0238">DNA-binding</keyword>
<dbReference type="AlphaFoldDB" id="A0A8J3MWN4"/>
<dbReference type="CDD" id="cd00093">
    <property type="entry name" value="HTH_XRE"/>
    <property type="match status" value="1"/>
</dbReference>
<dbReference type="InterPro" id="IPR010982">
    <property type="entry name" value="Lambda_DNA-bd_dom_sf"/>
</dbReference>
<dbReference type="InterPro" id="IPR027417">
    <property type="entry name" value="P-loop_NTPase"/>
</dbReference>
<dbReference type="SUPFAM" id="SSF52540">
    <property type="entry name" value="P-loop containing nucleoside triphosphate hydrolases"/>
    <property type="match status" value="1"/>
</dbReference>
<dbReference type="PROSITE" id="PS50837">
    <property type="entry name" value="NACHT"/>
    <property type="match status" value="1"/>
</dbReference>
<sequence length="972" mass="107388">MAQANVLLKNARKDQGLTQAILAEKLHVDTQTVSSWERGIRAPLPDVRKRLCELLGKSPEQLGLSFAEENEADNSQLQVAVASVQKAIVPSSLETVAISLPQDRSIVDTTEIEIQAFPPLQAISLSAQVNNDSLRLHLLNRVYSLWIVGFFQHSLFRSILLRLQLYEQPNAVNNPWHQTVQESNLPARLLPIGTRIIQVYDEADGEVLILGKPGAGKTTLLLELTQQLLMRAQENEQHPMPVVFNLSSWAEKQQPLQEWLIEEFTMRYQVPPNLARAWIEEEAITLMLDGLDEMAGDYRTKCIEAINTYRQTHGLVSIVVCCRQDDYFAQPARILLNKAIVAQPLTEQQVDQYTSHENFNVKSMRLALQKDPDLQAMVTTPLMLNILTLIYHETPQGKASLISSLPVHRQNIFQTYVERVTKRGLLQRNYTLDQTNHWLSWLARQMQAHNQSEFYLERLQPTWLPHTAYQRYQAAILRLIYGIDIFVVAALFAWIRGGKRGDEVGVGIGLLGELGGRSGNDVLGWMKPGLGGGLEAGGSLGILLALVVVIVTLLMGSPMPIFSWRTLWQSVTSGLRNASLIGVGVTLIAGILFSLSQGLIGGFESGLSMGLFSGLLAGLLTGLINGLKSKPEMAHIVQDPSEPLQKNKQWQKSNVIKRFWDTVFYGCCAGVGFGGVYALLAGGINTYVLTYGAIAGAFMGLIFGAGGGTNLLHLGSGIEPVERVAWSWRNMRYHATKSLTKGLLLGMMVMLGVSITLSIASSGFYGLAYGMRYGIIYGMIVGLVGGLAAIFTGSLASGWSSDILDEHQFVRPNEGIRRSLKNALLVGCVFGLVGGVASGLISGFAFGFVGRLGGWPILSAGFTILFGVIFVLQCFILQGGGAWVKHYVLRWYCWRAGYMPRNYAHFLDYAADSILLRKIGGGYMFAHQLLRDYFDKLEMQGEISHHSNKKLQIRHTDNIDHIECDSHANPPV</sequence>
<dbReference type="PROSITE" id="PS50943">
    <property type="entry name" value="HTH_CROC1"/>
    <property type="match status" value="1"/>
</dbReference>
<organism evidence="5 6">
    <name type="scientific">Ktedonospora formicarum</name>
    <dbReference type="NCBI Taxonomy" id="2778364"/>
    <lineage>
        <taxon>Bacteria</taxon>
        <taxon>Bacillati</taxon>
        <taxon>Chloroflexota</taxon>
        <taxon>Ktedonobacteria</taxon>
        <taxon>Ktedonobacterales</taxon>
        <taxon>Ktedonobacteraceae</taxon>
        <taxon>Ktedonospora</taxon>
    </lineage>
</organism>
<keyword evidence="2" id="KW-0472">Membrane</keyword>
<evidence type="ECO:0008006" key="7">
    <source>
        <dbReference type="Google" id="ProtNLM"/>
    </source>
</evidence>
<dbReference type="InterPro" id="IPR001387">
    <property type="entry name" value="Cro/C1-type_HTH"/>
</dbReference>
<keyword evidence="2" id="KW-0812">Transmembrane</keyword>
<dbReference type="Proteomes" id="UP000612362">
    <property type="component" value="Unassembled WGS sequence"/>
</dbReference>
<dbReference type="GO" id="GO:0003677">
    <property type="term" value="F:DNA binding"/>
    <property type="evidence" value="ECO:0007669"/>
    <property type="project" value="UniProtKB-KW"/>
</dbReference>
<dbReference type="Pfam" id="PF01381">
    <property type="entry name" value="HTH_3"/>
    <property type="match status" value="1"/>
</dbReference>
<gene>
    <name evidence="5" type="ORF">KSX_73440</name>
</gene>
<feature type="transmembrane region" description="Helical" evidence="2">
    <location>
        <begin position="536"/>
        <end position="557"/>
    </location>
</feature>
<accession>A0A8J3MWN4</accession>
<dbReference type="PANTHER" id="PTHR46558:SF3">
    <property type="entry name" value="TRANSCRIPTIONAL REGULATOR"/>
    <property type="match status" value="1"/>
</dbReference>
<feature type="transmembrane region" description="Helical" evidence="2">
    <location>
        <begin position="475"/>
        <end position="495"/>
    </location>
</feature>
<evidence type="ECO:0000313" key="5">
    <source>
        <dbReference type="EMBL" id="GHO49181.1"/>
    </source>
</evidence>
<feature type="transmembrane region" description="Helical" evidence="2">
    <location>
        <begin position="578"/>
        <end position="600"/>
    </location>
</feature>
<evidence type="ECO:0000259" key="4">
    <source>
        <dbReference type="PROSITE" id="PS50943"/>
    </source>
</evidence>
<dbReference type="Pfam" id="PF05729">
    <property type="entry name" value="NACHT"/>
    <property type="match status" value="1"/>
</dbReference>
<feature type="transmembrane region" description="Helical" evidence="2">
    <location>
        <begin position="822"/>
        <end position="849"/>
    </location>
</feature>
<proteinExistence type="predicted"/>
<evidence type="ECO:0000313" key="6">
    <source>
        <dbReference type="Proteomes" id="UP000612362"/>
    </source>
</evidence>
<feature type="domain" description="NACHT" evidence="3">
    <location>
        <begin position="205"/>
        <end position="294"/>
    </location>
</feature>
<dbReference type="EMBL" id="BNJF01000004">
    <property type="protein sequence ID" value="GHO49181.1"/>
    <property type="molecule type" value="Genomic_DNA"/>
</dbReference>
<evidence type="ECO:0000256" key="2">
    <source>
        <dbReference type="SAM" id="Phobius"/>
    </source>
</evidence>
<feature type="domain" description="HTH cro/C1-type" evidence="4">
    <location>
        <begin position="8"/>
        <end position="62"/>
    </location>
</feature>